<dbReference type="Pfam" id="PF00916">
    <property type="entry name" value="Sulfate_transp"/>
    <property type="match status" value="2"/>
</dbReference>
<feature type="transmembrane region" description="Helical" evidence="5">
    <location>
        <begin position="106"/>
        <end position="124"/>
    </location>
</feature>
<feature type="transmembrane region" description="Helical" evidence="5">
    <location>
        <begin position="304"/>
        <end position="326"/>
    </location>
</feature>
<dbReference type="CDD" id="cd07042">
    <property type="entry name" value="STAS_SulP_like_sulfate_transporter"/>
    <property type="match status" value="1"/>
</dbReference>
<dbReference type="SUPFAM" id="SSF52091">
    <property type="entry name" value="SpoIIaa-like"/>
    <property type="match status" value="1"/>
</dbReference>
<evidence type="ECO:0000256" key="1">
    <source>
        <dbReference type="ARBA" id="ARBA00004141"/>
    </source>
</evidence>
<feature type="transmembrane region" description="Helical" evidence="5">
    <location>
        <begin position="371"/>
        <end position="398"/>
    </location>
</feature>
<dbReference type="GO" id="GO:0055085">
    <property type="term" value="P:transmembrane transport"/>
    <property type="evidence" value="ECO:0007669"/>
    <property type="project" value="InterPro"/>
</dbReference>
<feature type="transmembrane region" description="Helical" evidence="5">
    <location>
        <begin position="32"/>
        <end position="52"/>
    </location>
</feature>
<protein>
    <submittedName>
        <fullName evidence="7">SulP family inorganic anion transporter</fullName>
    </submittedName>
</protein>
<dbReference type="EMBL" id="SACT01000001">
    <property type="protein sequence ID" value="RVT53766.1"/>
    <property type="molecule type" value="Genomic_DNA"/>
</dbReference>
<evidence type="ECO:0000256" key="3">
    <source>
        <dbReference type="ARBA" id="ARBA00022989"/>
    </source>
</evidence>
<feature type="domain" description="STAS" evidence="6">
    <location>
        <begin position="441"/>
        <end position="547"/>
    </location>
</feature>
<evidence type="ECO:0000256" key="4">
    <source>
        <dbReference type="ARBA" id="ARBA00023136"/>
    </source>
</evidence>
<dbReference type="AlphaFoldDB" id="A0A3S2TP86"/>
<dbReference type="OrthoDB" id="9769739at2"/>
<name>A0A3S2TP86_9BURK</name>
<dbReference type="InterPro" id="IPR011547">
    <property type="entry name" value="SLC26A/SulP_dom"/>
</dbReference>
<sequence length="594" mass="62284">MPIPPALTAQASRWLGDWAGEVDRRSLRDDGMAGFIGALIVLPQGIAFAALAGLPPTWGLYTSIVPCIVAALMGASRLMVSGPTNATSLALAAMLAPLAASNPASYLQLALVATFALGVVQAVLGLVRLGVLANFVSPSVLLGFTTGAAVLIAEHALRDLSVSGVEAAVGAITLAATLAAQRWVPGRQHMLIGLVTGGLAAWLMTRQGWTADTVGQVAHDLPTLQAPSITLTDLRHVGGAALALAVVSLGQTMAVGKAIAGRRGELFDPNRECVAQGTSNIVGSFFSCFVSCGSLNRSVVNEQVGARTPLAGAFSAIIVAALMLVGGPVLQFIPMAAIAATLLPVAWSLVDRPHWRRVIKLDRAEAIIAAGTAVATVLVSLQVAILGGMIAALIVYLYGSARPALRTMGFAAPPSADQGHHGDRPFVVIDDSPAGMQPECPQLKLLRMEGSVYFGAVAHVGDHLHRLRAQPDPQKHLLVMAKSMSAIDLAGADLWEAERVRRLALGGDLYFHRPRPQVLDIWRRSGFLDRLGSDHIFDRKPTALRAIVDRLDPAICRTCQARIFLECASRPGPELAPVPVTTPVLKGEPSCPSA</sequence>
<gene>
    <name evidence="7" type="ORF">ENE75_02430</name>
</gene>
<evidence type="ECO:0000313" key="7">
    <source>
        <dbReference type="EMBL" id="RVT53766.1"/>
    </source>
</evidence>
<dbReference type="RefSeq" id="WP_128195258.1">
    <property type="nucleotide sequence ID" value="NZ_SACT01000001.1"/>
</dbReference>
<evidence type="ECO:0000256" key="5">
    <source>
        <dbReference type="SAM" id="Phobius"/>
    </source>
</evidence>
<evidence type="ECO:0000259" key="6">
    <source>
        <dbReference type="PROSITE" id="PS50801"/>
    </source>
</evidence>
<reference evidence="7 8" key="1">
    <citation type="submission" date="2019-01" db="EMBL/GenBank/DDBJ databases">
        <authorList>
            <person name="Chen W.-M."/>
        </authorList>
    </citation>
    <scope>NUCLEOTIDE SEQUENCE [LARGE SCALE GENOMIC DNA]</scope>
    <source>
        <strain evidence="7 8">ICH-3</strain>
    </source>
</reference>
<feature type="transmembrane region" description="Helical" evidence="5">
    <location>
        <begin position="332"/>
        <end position="350"/>
    </location>
</feature>
<feature type="transmembrane region" description="Helical" evidence="5">
    <location>
        <begin position="165"/>
        <end position="184"/>
    </location>
</feature>
<accession>A0A3S2TP86</accession>
<dbReference type="Pfam" id="PF01740">
    <property type="entry name" value="STAS"/>
    <property type="match status" value="1"/>
</dbReference>
<keyword evidence="2 5" id="KW-0812">Transmembrane</keyword>
<evidence type="ECO:0000256" key="2">
    <source>
        <dbReference type="ARBA" id="ARBA00022692"/>
    </source>
</evidence>
<dbReference type="PROSITE" id="PS50801">
    <property type="entry name" value="STAS"/>
    <property type="match status" value="1"/>
</dbReference>
<keyword evidence="4 5" id="KW-0472">Membrane</keyword>
<proteinExistence type="predicted"/>
<dbReference type="InterPro" id="IPR002645">
    <property type="entry name" value="STAS_dom"/>
</dbReference>
<feature type="transmembrane region" description="Helical" evidence="5">
    <location>
        <begin position="131"/>
        <end position="153"/>
    </location>
</feature>
<dbReference type="PANTHER" id="PTHR11814">
    <property type="entry name" value="SULFATE TRANSPORTER"/>
    <property type="match status" value="1"/>
</dbReference>
<evidence type="ECO:0000313" key="8">
    <source>
        <dbReference type="Proteomes" id="UP000288178"/>
    </source>
</evidence>
<comment type="subcellular location">
    <subcellularLocation>
        <location evidence="1">Membrane</location>
        <topology evidence="1">Multi-pass membrane protein</topology>
    </subcellularLocation>
</comment>
<dbReference type="Gene3D" id="3.30.750.24">
    <property type="entry name" value="STAS domain"/>
    <property type="match status" value="1"/>
</dbReference>
<dbReference type="Proteomes" id="UP000288178">
    <property type="component" value="Unassembled WGS sequence"/>
</dbReference>
<dbReference type="InterPro" id="IPR036513">
    <property type="entry name" value="STAS_dom_sf"/>
</dbReference>
<comment type="caution">
    <text evidence="7">The sequence shown here is derived from an EMBL/GenBank/DDBJ whole genome shotgun (WGS) entry which is preliminary data.</text>
</comment>
<keyword evidence="8" id="KW-1185">Reference proteome</keyword>
<organism evidence="7 8">
    <name type="scientific">Rubrivivax albus</name>
    <dbReference type="NCBI Taxonomy" id="2499835"/>
    <lineage>
        <taxon>Bacteria</taxon>
        <taxon>Pseudomonadati</taxon>
        <taxon>Pseudomonadota</taxon>
        <taxon>Betaproteobacteria</taxon>
        <taxon>Burkholderiales</taxon>
        <taxon>Sphaerotilaceae</taxon>
        <taxon>Rubrivivax</taxon>
    </lineage>
</organism>
<feature type="transmembrane region" description="Helical" evidence="5">
    <location>
        <begin position="58"/>
        <end position="75"/>
    </location>
</feature>
<keyword evidence="3 5" id="KW-1133">Transmembrane helix</keyword>
<dbReference type="GO" id="GO:0016020">
    <property type="term" value="C:membrane"/>
    <property type="evidence" value="ECO:0007669"/>
    <property type="project" value="UniProtKB-SubCell"/>
</dbReference>
<dbReference type="InterPro" id="IPR001902">
    <property type="entry name" value="SLC26A/SulP_fam"/>
</dbReference>